<feature type="domain" description="Hydantoinase B/oxoprolinase" evidence="4">
    <location>
        <begin position="714"/>
        <end position="1223"/>
    </location>
</feature>
<feature type="domain" description="Hydantoinase/oxoprolinase N-terminal" evidence="5">
    <location>
        <begin position="3"/>
        <end position="181"/>
    </location>
</feature>
<dbReference type="Pfam" id="PF05378">
    <property type="entry name" value="Hydant_A_N"/>
    <property type="match status" value="1"/>
</dbReference>
<reference evidence="8" key="1">
    <citation type="submission" date="2018-01" db="EMBL/GenBank/DDBJ databases">
        <authorList>
            <person name="Clerissi C."/>
        </authorList>
    </citation>
    <scope>NUCLEOTIDE SEQUENCE</scope>
    <source>
        <strain evidence="8">Cupriavidus oxalaticus LMG 2235</strain>
    </source>
</reference>
<dbReference type="PANTHER" id="PTHR11365:SF23">
    <property type="entry name" value="HYPOTHETICAL 5-OXOPROLINASE (EUROFUNG)-RELATED"/>
    <property type="match status" value="1"/>
</dbReference>
<proteinExistence type="inferred from homology"/>
<dbReference type="InterPro" id="IPR049517">
    <property type="entry name" value="ACX-like_C"/>
</dbReference>
<dbReference type="Pfam" id="PF01968">
    <property type="entry name" value="Hydantoinase_A"/>
    <property type="match status" value="1"/>
</dbReference>
<organism evidence="8 9">
    <name type="scientific">Cupriavidus oxalaticus</name>
    <dbReference type="NCBI Taxonomy" id="96344"/>
    <lineage>
        <taxon>Bacteria</taxon>
        <taxon>Pseudomonadati</taxon>
        <taxon>Pseudomonadota</taxon>
        <taxon>Betaproteobacteria</taxon>
        <taxon>Burkholderiales</taxon>
        <taxon>Burkholderiaceae</taxon>
        <taxon>Cupriavidus</taxon>
    </lineage>
</organism>
<dbReference type="GeneID" id="303488181"/>
<evidence type="ECO:0000313" key="7">
    <source>
        <dbReference type="EMBL" id="QRQ91655.1"/>
    </source>
</evidence>
<dbReference type="OrthoDB" id="9768323at2"/>
<dbReference type="PANTHER" id="PTHR11365">
    <property type="entry name" value="5-OXOPROLINASE RELATED"/>
    <property type="match status" value="1"/>
</dbReference>
<evidence type="ECO:0000313" key="9">
    <source>
        <dbReference type="Proteomes" id="UP000256862"/>
    </source>
</evidence>
<dbReference type="GO" id="GO:0017168">
    <property type="term" value="F:5-oxoprolinase (ATP-hydrolyzing) activity"/>
    <property type="evidence" value="ECO:0007669"/>
    <property type="project" value="TreeGrafter"/>
</dbReference>
<accession>A0A375FIB1</accession>
<feature type="domain" description="Hydantoinase A/oxoprolinase" evidence="3">
    <location>
        <begin position="204"/>
        <end position="497"/>
    </location>
</feature>
<dbReference type="GO" id="GO:0006749">
    <property type="term" value="P:glutathione metabolic process"/>
    <property type="evidence" value="ECO:0007669"/>
    <property type="project" value="TreeGrafter"/>
</dbReference>
<feature type="domain" description="Acetophenone carboxylase-like C-terminal" evidence="6">
    <location>
        <begin position="536"/>
        <end position="684"/>
    </location>
</feature>
<dbReference type="GO" id="GO:0005829">
    <property type="term" value="C:cytosol"/>
    <property type="evidence" value="ECO:0007669"/>
    <property type="project" value="TreeGrafter"/>
</dbReference>
<evidence type="ECO:0000256" key="1">
    <source>
        <dbReference type="ARBA" id="ARBA00010403"/>
    </source>
</evidence>
<dbReference type="SUPFAM" id="SSF53067">
    <property type="entry name" value="Actin-like ATPase domain"/>
    <property type="match status" value="1"/>
</dbReference>
<sequence>MARLGIDIGGTFTDFALEVLHDGALRHHFQKVLTTPHAPEVAVVEGTRQILAAAGLQPADVKTLVHGTTLATNAVIERRGARIAFLTTEGFRDTLEMGNESRYDHYDLHVEKPEPLVPRCLRLTVRERLAADGKVLVPLDEEGMRELLPTLDEAEVEAVAIGFLHSFANPEHERKAAELLRAWRPRIRVSLSCEVAPEIREYERFATVCANAYVQPVMAGYLERLEGEMANLGIRAPLMLMLSNGGLCEAEVARRFPVRLLESGPAGGAILAAHVARTLKLERALLVDIGGTTAKLCFIDHGVPQTARSMEVARIARFKAGSGIPLRFPVIELAEIGAGGGSIAHRDTLGRLQVGPESASSVPGPACYGRGGTAPTVTDAHLLLGRIDPDEFGGGKMKLDLRAAERAYQQLGDALGLSAQDAAWSVCEIVDENMASAVREHAVEVGKGLDGRTLIAIGGMAPLHGARLAAKLGLDHVIVPVGAGVGSALGFLRAPVSFEATRSVLLGTAQFDADAANAIADGLIADLRQLVSRAASAQPMTEHRMAWMRYKGQGHEIRVELPSRRFQPNDGEALRRTFEAAYHASYGRTVEAGQVEILGWTIRVEASGPQATSAPTPARPSSASSTGAASPRIRDAFDQGARTWGRSAVHRIADLERADPRPGPALLVTDETTVVVPLGFGYALGQAGDLQLLRNQEHSATGRTDAAAAMPASIRLQVLWDRLNALVEEQARTMMRTAFSPTVREAGDLAAGLFDLEGRLIVQAVTGTPGHVNSLAACTVHFLKKYPIAEMREGDHFITNDPWLASGHLHDITVLSPVFQAGQPIGFFACTCHQVDIGGLGMGPDAKSVYEEGLQIPMLKLARNGRLNEDLLDMVRANVRQPEAVTGDILSYITANESSGRRLVATLDELGEAGLERIGNFVCERSAAGMRAAIGKLPRGTFRHSMALDGYDAPVHIECQVEIAEGKISVTFDGTSAASQRGINLVLNYTRAYAAFGVRAAVAPSVPNNAGSLALVEVNAPVGSILNVERPAPVCARHIIGQFLPEVVLGALAAAMPDSVPAEGAACNWGLQLRGHGAGGQHQGFEILFFNAGGSGARADSDGLSATCFPSGIRSIPVEICENFAPIVIWQKELLPGSGGAGRWRGGLGQRVEVSTRDGSAFQFFGLFDRVRNPARGRNGGMDGAPGWVGLASGQPLRSLGLQTVPAGEVLRIDVPGGAGYGHAKERDDDARRRDIEMGYVAQPEINA</sequence>
<evidence type="ECO:0000256" key="2">
    <source>
        <dbReference type="SAM" id="MobiDB-lite"/>
    </source>
</evidence>
<dbReference type="RefSeq" id="WP_063239436.1">
    <property type="nucleotide sequence ID" value="NZ_CP069809.1"/>
</dbReference>
<dbReference type="Proteomes" id="UP000256862">
    <property type="component" value="Unassembled WGS sequence"/>
</dbReference>
<evidence type="ECO:0000313" key="8">
    <source>
        <dbReference type="EMBL" id="SPC05155.1"/>
    </source>
</evidence>
<dbReference type="InterPro" id="IPR043129">
    <property type="entry name" value="ATPase_NBD"/>
</dbReference>
<evidence type="ECO:0000259" key="6">
    <source>
        <dbReference type="Pfam" id="PF19278"/>
    </source>
</evidence>
<dbReference type="Proteomes" id="UP000623307">
    <property type="component" value="Chromosome 1"/>
</dbReference>
<feature type="compositionally biased region" description="Low complexity" evidence="2">
    <location>
        <begin position="611"/>
        <end position="631"/>
    </location>
</feature>
<feature type="region of interest" description="Disordered" evidence="2">
    <location>
        <begin position="608"/>
        <end position="631"/>
    </location>
</feature>
<dbReference type="EMBL" id="CP069811">
    <property type="protein sequence ID" value="QRQ91655.1"/>
    <property type="molecule type" value="Genomic_DNA"/>
</dbReference>
<dbReference type="AlphaFoldDB" id="A0A375FIB1"/>
<dbReference type="InterPro" id="IPR003692">
    <property type="entry name" value="Hydantoinase_B"/>
</dbReference>
<name>A0A375FIB1_9BURK</name>
<dbReference type="InterPro" id="IPR008040">
    <property type="entry name" value="Hydant_A_N"/>
</dbReference>
<reference evidence="7 10" key="3">
    <citation type="submission" date="2021-02" db="EMBL/GenBank/DDBJ databases">
        <title>Complete Genome Sequence of Cupriavidus oxalaticus Strain Ox1, a Soil Oxalate-Degrading Species.</title>
        <authorList>
            <person name="Palmieri F."/>
            <person name="Udriet P."/>
            <person name="Deuasquier M."/>
            <person name="Beaudoing E."/>
            <person name="Johnson S.L."/>
            <person name="Davenport K.W."/>
            <person name="Chain P.S."/>
            <person name="Bindschedler S."/>
            <person name="Junier P."/>
        </authorList>
    </citation>
    <scope>NUCLEOTIDE SEQUENCE [LARGE SCALE GENOMIC DNA]</scope>
    <source>
        <strain evidence="7 10">Ox1</strain>
    </source>
</reference>
<evidence type="ECO:0000313" key="10">
    <source>
        <dbReference type="Proteomes" id="UP000623307"/>
    </source>
</evidence>
<reference evidence="9" key="2">
    <citation type="submission" date="2018-01" db="EMBL/GenBank/DDBJ databases">
        <authorList>
            <person name="Gaut B.S."/>
            <person name="Morton B.R."/>
            <person name="Clegg M.T."/>
            <person name="Duvall M.R."/>
        </authorList>
    </citation>
    <scope>NUCLEOTIDE SEQUENCE [LARGE SCALE GENOMIC DNA]</scope>
</reference>
<gene>
    <name evidence="8" type="primary">hyuAB</name>
    <name evidence="8" type="ORF">CO2235_U1010109</name>
    <name evidence="7" type="ORF">JTE92_01565</name>
</gene>
<dbReference type="Pfam" id="PF19278">
    <property type="entry name" value="Hydant_A_C"/>
    <property type="match status" value="1"/>
</dbReference>
<evidence type="ECO:0000259" key="3">
    <source>
        <dbReference type="Pfam" id="PF01968"/>
    </source>
</evidence>
<dbReference type="InterPro" id="IPR002821">
    <property type="entry name" value="Hydantoinase_A"/>
</dbReference>
<protein>
    <submittedName>
        <fullName evidence="7">Hydantoinase B/oxoprolinase family protein</fullName>
    </submittedName>
    <submittedName>
        <fullName evidence="8">Hydantoinase/oxoprolinase containing both A and B domains</fullName>
    </submittedName>
</protein>
<dbReference type="InterPro" id="IPR045079">
    <property type="entry name" value="Oxoprolinase-like"/>
</dbReference>
<keyword evidence="10" id="KW-1185">Reference proteome</keyword>
<comment type="similarity">
    <text evidence="1">Belongs to the oxoprolinase family.</text>
</comment>
<evidence type="ECO:0000259" key="4">
    <source>
        <dbReference type="Pfam" id="PF02538"/>
    </source>
</evidence>
<dbReference type="EMBL" id="OGUS01000004">
    <property type="protein sequence ID" value="SPC05155.1"/>
    <property type="molecule type" value="Genomic_DNA"/>
</dbReference>
<dbReference type="Pfam" id="PF02538">
    <property type="entry name" value="Hydantoinase_B"/>
    <property type="match status" value="1"/>
</dbReference>
<evidence type="ECO:0000259" key="5">
    <source>
        <dbReference type="Pfam" id="PF05378"/>
    </source>
</evidence>